<gene>
    <name evidence="1" type="ORF">C487_00875</name>
</gene>
<dbReference type="Proteomes" id="UP000011618">
    <property type="component" value="Unassembled WGS sequence"/>
</dbReference>
<organism evidence="1 2">
    <name type="scientific">Natrinema pallidum DSM 3751</name>
    <dbReference type="NCBI Taxonomy" id="1227495"/>
    <lineage>
        <taxon>Archaea</taxon>
        <taxon>Methanobacteriati</taxon>
        <taxon>Methanobacteriota</taxon>
        <taxon>Stenosarchaea group</taxon>
        <taxon>Halobacteria</taxon>
        <taxon>Halobacteriales</taxon>
        <taxon>Natrialbaceae</taxon>
        <taxon>Natrinema</taxon>
    </lineage>
</organism>
<dbReference type="OrthoDB" id="285635at2157"/>
<evidence type="ECO:0000313" key="2">
    <source>
        <dbReference type="Proteomes" id="UP000011618"/>
    </source>
</evidence>
<evidence type="ECO:0000313" key="1">
    <source>
        <dbReference type="EMBL" id="ELY82788.1"/>
    </source>
</evidence>
<dbReference type="eggNOG" id="arCOG03924">
    <property type="taxonomic scope" value="Archaea"/>
</dbReference>
<dbReference type="InterPro" id="IPR036390">
    <property type="entry name" value="WH_DNA-bd_sf"/>
</dbReference>
<dbReference type="InterPro" id="IPR036388">
    <property type="entry name" value="WH-like_DNA-bd_sf"/>
</dbReference>
<comment type="caution">
    <text evidence="1">The sequence shown here is derived from an EMBL/GenBank/DDBJ whole genome shotgun (WGS) entry which is preliminary data.</text>
</comment>
<protein>
    <recommendedName>
        <fullName evidence="3">Phage PhiH1 repressor protein</fullName>
    </recommendedName>
</protein>
<accession>L9ZC97</accession>
<name>L9ZC97_9EURY</name>
<dbReference type="EMBL" id="AOII01000014">
    <property type="protein sequence ID" value="ELY82788.1"/>
    <property type="molecule type" value="Genomic_DNA"/>
</dbReference>
<reference evidence="1 2" key="1">
    <citation type="journal article" date="2014" name="PLoS Genet.">
        <title>Phylogenetically driven sequencing of extremely halophilic archaea reveals strategies for static and dynamic osmo-response.</title>
        <authorList>
            <person name="Becker E.A."/>
            <person name="Seitzer P.M."/>
            <person name="Tritt A."/>
            <person name="Larsen D."/>
            <person name="Krusor M."/>
            <person name="Yao A.I."/>
            <person name="Wu D."/>
            <person name="Madern D."/>
            <person name="Eisen J.A."/>
            <person name="Darling A.E."/>
            <person name="Facciotti M.T."/>
        </authorList>
    </citation>
    <scope>NUCLEOTIDE SEQUENCE [LARGE SCALE GENOMIC DNA]</scope>
    <source>
        <strain evidence="1 2">DSM 3751</strain>
    </source>
</reference>
<dbReference type="PATRIC" id="fig|1227495.3.peg.164"/>
<dbReference type="Gene3D" id="1.10.10.10">
    <property type="entry name" value="Winged helix-like DNA-binding domain superfamily/Winged helix DNA-binding domain"/>
    <property type="match status" value="1"/>
</dbReference>
<dbReference type="SUPFAM" id="SSF46785">
    <property type="entry name" value="Winged helix' DNA-binding domain"/>
    <property type="match status" value="1"/>
</dbReference>
<sequence length="88" mass="10031">MRPLISWMTKSDPVLLELFEETGIAMPPAVVSYNIDGVSHPTVKRRLPVLEDHGLLRKVDDNRGYYRITDRGRAYLEGELESDDLESS</sequence>
<dbReference type="RefSeq" id="WP_006183755.1">
    <property type="nucleotide sequence ID" value="NZ_AOII01000014.1"/>
</dbReference>
<proteinExistence type="predicted"/>
<evidence type="ECO:0008006" key="3">
    <source>
        <dbReference type="Google" id="ProtNLM"/>
    </source>
</evidence>
<dbReference type="AlphaFoldDB" id="L9ZC97"/>